<keyword evidence="3" id="KW-1185">Reference proteome</keyword>
<evidence type="ECO:0000313" key="2">
    <source>
        <dbReference type="EMBL" id="PKY08027.1"/>
    </source>
</evidence>
<protein>
    <submittedName>
        <fullName evidence="2">Uncharacterized protein</fullName>
    </submittedName>
</protein>
<dbReference type="OrthoDB" id="4186099at2759"/>
<organism evidence="2 3">
    <name type="scientific">Aspergillus campestris (strain IBT 28561)</name>
    <dbReference type="NCBI Taxonomy" id="1392248"/>
    <lineage>
        <taxon>Eukaryota</taxon>
        <taxon>Fungi</taxon>
        <taxon>Dikarya</taxon>
        <taxon>Ascomycota</taxon>
        <taxon>Pezizomycotina</taxon>
        <taxon>Eurotiomycetes</taxon>
        <taxon>Eurotiomycetidae</taxon>
        <taxon>Eurotiales</taxon>
        <taxon>Aspergillaceae</taxon>
        <taxon>Aspergillus</taxon>
        <taxon>Aspergillus subgen. Circumdati</taxon>
    </lineage>
</organism>
<feature type="signal peptide" evidence="1">
    <location>
        <begin position="1"/>
        <end position="19"/>
    </location>
</feature>
<gene>
    <name evidence="2" type="ORF">P168DRAFT_6530</name>
</gene>
<comment type="caution">
    <text evidence="2">The sequence shown here is derived from an EMBL/GenBank/DDBJ whole genome shotgun (WGS) entry which is preliminary data.</text>
</comment>
<proteinExistence type="predicted"/>
<dbReference type="Proteomes" id="UP000234254">
    <property type="component" value="Unassembled WGS sequence"/>
</dbReference>
<evidence type="ECO:0000256" key="1">
    <source>
        <dbReference type="SAM" id="SignalP"/>
    </source>
</evidence>
<feature type="chain" id="PRO_5014164056" evidence="1">
    <location>
        <begin position="20"/>
        <end position="100"/>
    </location>
</feature>
<accession>A0A2I1DDR8</accession>
<keyword evidence="1" id="KW-0732">Signal</keyword>
<dbReference type="VEuPathDB" id="FungiDB:P168DRAFT_6530"/>
<dbReference type="EMBL" id="MSFM01000001">
    <property type="protein sequence ID" value="PKY08027.1"/>
    <property type="molecule type" value="Genomic_DNA"/>
</dbReference>
<dbReference type="AlphaFoldDB" id="A0A2I1DDR8"/>
<dbReference type="RefSeq" id="XP_024696621.1">
    <property type="nucleotide sequence ID" value="XM_024842080.1"/>
</dbReference>
<dbReference type="GeneID" id="36549609"/>
<name>A0A2I1DDR8_ASPC2</name>
<evidence type="ECO:0000313" key="3">
    <source>
        <dbReference type="Proteomes" id="UP000234254"/>
    </source>
</evidence>
<reference evidence="2" key="1">
    <citation type="submission" date="2016-12" db="EMBL/GenBank/DDBJ databases">
        <title>The genomes of Aspergillus section Nigri reveals drivers in fungal speciation.</title>
        <authorList>
            <consortium name="DOE Joint Genome Institute"/>
            <person name="Vesth T.C."/>
            <person name="Nybo J."/>
            <person name="Theobald S."/>
            <person name="Brandl J."/>
            <person name="Frisvad J.C."/>
            <person name="Nielsen K.F."/>
            <person name="Lyhne E.K."/>
            <person name="Kogle M.E."/>
            <person name="Kuo A."/>
            <person name="Riley R."/>
            <person name="Clum A."/>
            <person name="Nolan M."/>
            <person name="Lipzen A."/>
            <person name="Salamov A."/>
            <person name="Henrissat B."/>
            <person name="Wiebenga A."/>
            <person name="De vries R.P."/>
            <person name="Grigoriev I.V."/>
            <person name="Mortensen U.H."/>
            <person name="Andersen M.R."/>
            <person name="Baker S.E."/>
        </authorList>
    </citation>
    <scope>NUCLEOTIDE SEQUENCE</scope>
    <source>
        <strain evidence="2">IBT 28561</strain>
    </source>
</reference>
<sequence length="100" mass="11047">MKLSLSLGLFTIMASSVTAKYCEDHTYYCGWNLMDIGIYGPEINNALAENGIQSTEFTRGHSLFYCRRDPNDGVGYAGTAEFECHDGGERSSDFLDFVGP</sequence>